<protein>
    <submittedName>
        <fullName evidence="3">DUF1092 family protein</fullName>
    </submittedName>
</protein>
<dbReference type="EMBL" id="JAAHFQ010000658">
    <property type="protein sequence ID" value="NER30858.1"/>
    <property type="molecule type" value="Genomic_DNA"/>
</dbReference>
<organism evidence="3">
    <name type="scientific">Symploca sp. SIO1C4</name>
    <dbReference type="NCBI Taxonomy" id="2607765"/>
    <lineage>
        <taxon>Bacteria</taxon>
        <taxon>Bacillati</taxon>
        <taxon>Cyanobacteriota</taxon>
        <taxon>Cyanophyceae</taxon>
        <taxon>Coleofasciculales</taxon>
        <taxon>Coleofasciculaceae</taxon>
        <taxon>Symploca</taxon>
    </lineage>
</organism>
<gene>
    <name evidence="3" type="ORF">F6J89_25370</name>
</gene>
<name>A0A6B3NNQ6_9CYAN</name>
<dbReference type="InterPro" id="IPR046761">
    <property type="entry name" value="Tab2-like_C"/>
</dbReference>
<dbReference type="Pfam" id="PF20429">
    <property type="entry name" value="Tab2-like_C"/>
    <property type="match status" value="1"/>
</dbReference>
<dbReference type="Pfam" id="PF06485">
    <property type="entry name" value="Tab2-like_N"/>
    <property type="match status" value="1"/>
</dbReference>
<comment type="caution">
    <text evidence="3">The sequence shown here is derived from an EMBL/GenBank/DDBJ whole genome shotgun (WGS) entry which is preliminary data.</text>
</comment>
<dbReference type="InterPro" id="IPR009472">
    <property type="entry name" value="Tab2-like"/>
</dbReference>
<evidence type="ECO:0000313" key="3">
    <source>
        <dbReference type="EMBL" id="NER30858.1"/>
    </source>
</evidence>
<feature type="domain" description="RNA-binding protein Tab2-like N-terminal" evidence="1">
    <location>
        <begin position="4"/>
        <end position="114"/>
    </location>
</feature>
<feature type="domain" description="RNA-binding protein Tab2/Atab2 C-terminal" evidence="2">
    <location>
        <begin position="134"/>
        <end position="291"/>
    </location>
</feature>
<dbReference type="PANTHER" id="PTHR34556">
    <property type="match status" value="1"/>
</dbReference>
<dbReference type="GO" id="GO:0003723">
    <property type="term" value="F:RNA binding"/>
    <property type="evidence" value="ECO:0007669"/>
    <property type="project" value="InterPro"/>
</dbReference>
<dbReference type="AlphaFoldDB" id="A0A6B3NNQ6"/>
<reference evidence="3" key="1">
    <citation type="submission" date="2019-11" db="EMBL/GenBank/DDBJ databases">
        <title>Genomic insights into an expanded diversity of filamentous marine cyanobacteria reveals the extraordinary biosynthetic potential of Moorea and Okeania.</title>
        <authorList>
            <person name="Ferreira Leao T."/>
            <person name="Wang M."/>
            <person name="Moss N."/>
            <person name="Da Silva R."/>
            <person name="Sanders J."/>
            <person name="Nurk S."/>
            <person name="Gurevich A."/>
            <person name="Humphrey G."/>
            <person name="Reher R."/>
            <person name="Zhu Q."/>
            <person name="Belda-Ferre P."/>
            <person name="Glukhov E."/>
            <person name="Rex R."/>
            <person name="Dorrestein P.C."/>
            <person name="Knight R."/>
            <person name="Pevzner P."/>
            <person name="Gerwick W.H."/>
            <person name="Gerwick L."/>
        </authorList>
    </citation>
    <scope>NUCLEOTIDE SEQUENCE</scope>
    <source>
        <strain evidence="3">SIO1C4</strain>
    </source>
</reference>
<accession>A0A6B3NNQ6</accession>
<sequence>MGIIWELDFYSRPILDENRKKLWEVLICESPLHTCQSTENLFQYSQLCPNQQVNSIWLREALATAIAQAQTPPSKIRFFRRQMNNMITKACQELNIPAQATRRTYTLERWLQQRLKDFYPHQPGYEPTAIASASVSYSPQTPQPLPDALQGDKWTFVSLEAAAFEEMDEWEIDFGEAFSLSRLKIEPDARIPGIIIFSARAKPLAGWMSGLELAFVRLDSGDIVSENSYPPRILLETGASESWILDQIKDPQILAEAKGFESAKEKVEQVHFIAVQSSPTSETFAGFWLLQEIK</sequence>
<evidence type="ECO:0000259" key="2">
    <source>
        <dbReference type="Pfam" id="PF20429"/>
    </source>
</evidence>
<dbReference type="InterPro" id="IPR046760">
    <property type="entry name" value="Tab2-like_N"/>
</dbReference>
<proteinExistence type="predicted"/>
<evidence type="ECO:0000259" key="1">
    <source>
        <dbReference type="Pfam" id="PF06485"/>
    </source>
</evidence>
<dbReference type="PANTHER" id="PTHR34556:SF2">
    <property type="entry name" value="PROTEIN TAB2 HOMOLOG, CHLOROPLASTIC"/>
    <property type="match status" value="1"/>
</dbReference>